<evidence type="ECO:0000313" key="1">
    <source>
        <dbReference type="EMBL" id="AEX62467.1"/>
    </source>
</evidence>
<organism evidence="1">
    <name type="scientific">Moumouvirus sp. 'Monve'</name>
    <dbReference type="NCBI Taxonomy" id="1128131"/>
    <lineage>
        <taxon>Viruses</taxon>
        <taxon>Varidnaviria</taxon>
        <taxon>Bamfordvirae</taxon>
        <taxon>Nucleocytoviricota</taxon>
        <taxon>Megaviricetes</taxon>
        <taxon>Imitervirales</taxon>
        <taxon>Mimiviridae</taxon>
        <taxon>Megamimivirinae</taxon>
        <taxon>Moumouvirus</taxon>
    </lineage>
</organism>
<reference evidence="1" key="1">
    <citation type="submission" date="2011-10" db="EMBL/GenBank/DDBJ databases">
        <title>Provirophages and transpovirons: unique mobilome of giant viruses.</title>
        <authorList>
            <person name="Desnues C."/>
            <person name="LaScola B."/>
            <person name="Yutin N."/>
            <person name="Fournous G."/>
            <person name="Koonin E."/>
            <person name="Raoult D."/>
        </authorList>
    </citation>
    <scope>NUCLEOTIDE SEQUENCE</scope>
    <source>
        <strain evidence="1">Mv13-mv</strain>
    </source>
</reference>
<dbReference type="EMBL" id="JN885995">
    <property type="protein sequence ID" value="AEX62467.1"/>
    <property type="molecule type" value="Genomic_DNA"/>
</dbReference>
<name>H2EDJ4_9VIRU</name>
<protein>
    <submittedName>
        <fullName evidence="1">Putative F-box and FNIP repeat-containing protein</fullName>
    </submittedName>
</protein>
<accession>H2EDJ4</accession>
<dbReference type="InterPro" id="IPR008615">
    <property type="entry name" value="FNIP"/>
</dbReference>
<dbReference type="Pfam" id="PF05725">
    <property type="entry name" value="FNIP"/>
    <property type="match status" value="1"/>
</dbReference>
<sequence>MDILKILDDILLLYILNYADDKSKVLFLSTSKKIRNLLLHKVKYTGIYEYDKINKLSYFNQFNNIEYEANDTNIPNGITHLTFGHYFNQSVKGCIPNSVTHLTFGFCFD</sequence>
<proteinExistence type="predicted"/>
<gene>
    <name evidence="1" type="ORF">mv_L262</name>
</gene>